<accession>A0A940S377</accession>
<organism evidence="1 2">
    <name type="scientific">Sagittula salina</name>
    <dbReference type="NCBI Taxonomy" id="2820268"/>
    <lineage>
        <taxon>Bacteria</taxon>
        <taxon>Pseudomonadati</taxon>
        <taxon>Pseudomonadota</taxon>
        <taxon>Alphaproteobacteria</taxon>
        <taxon>Rhodobacterales</taxon>
        <taxon>Roseobacteraceae</taxon>
        <taxon>Sagittula</taxon>
    </lineage>
</organism>
<dbReference type="PANTHER" id="PTHR32385">
    <property type="entry name" value="MANNOSYL PHOSPHORYLINOSITOL CERAMIDE SYNTHASE"/>
    <property type="match status" value="1"/>
</dbReference>
<gene>
    <name evidence="1" type="ORF">J5474_09630</name>
</gene>
<reference evidence="1" key="1">
    <citation type="submission" date="2021-03" db="EMBL/GenBank/DDBJ databases">
        <title>Sagittula salina sp. nov. strain M10.9X isolated from the marine waste.</title>
        <authorList>
            <person name="Satari L."/>
            <person name="Molina-Menor E."/>
            <person name="Vidal-Verdu A."/>
            <person name="Pascual J."/>
            <person name="Pereto J."/>
            <person name="Porcar M."/>
        </authorList>
    </citation>
    <scope>NUCLEOTIDE SEQUENCE</scope>
    <source>
        <strain evidence="1">M10.9X</strain>
    </source>
</reference>
<comment type="caution">
    <text evidence="1">The sequence shown here is derived from an EMBL/GenBank/DDBJ whole genome shotgun (WGS) entry which is preliminary data.</text>
</comment>
<protein>
    <recommendedName>
        <fullName evidence="3">Capsular polysaccharide synthesis protein</fullName>
    </recommendedName>
</protein>
<sequence length="288" mass="33177">MDHRRIIFYWAQGADAAPDVVRRAWRAWERLNPGWEIAIFDAGDAARAFDERGIPHPPATFQGQADIFRMHELEARGGVYVDAATVPVRPLDDWLGPLAAEGFFAFHEPYRRRPIENWFIIGTPGHPILTAWMEETVRYWQTPRRQQVSRRELNRGTKGALSLRLTALRLALTGVPKAKQVLEPKDRAWSVAPDGGAARPVHPYFWPHYLFDHMLRTRPDIRALWAKMPKEASYKDLMLRHWKRDYVTMTADDLRTLTAGSRMQKLALNRLPPEPFLEALLQGRAISS</sequence>
<dbReference type="AlphaFoldDB" id="A0A940S377"/>
<dbReference type="SUPFAM" id="SSF53448">
    <property type="entry name" value="Nucleotide-diphospho-sugar transferases"/>
    <property type="match status" value="1"/>
</dbReference>
<proteinExistence type="predicted"/>
<dbReference type="GO" id="GO:0016020">
    <property type="term" value="C:membrane"/>
    <property type="evidence" value="ECO:0007669"/>
    <property type="project" value="GOC"/>
</dbReference>
<dbReference type="Pfam" id="PF05704">
    <property type="entry name" value="Caps_synth"/>
    <property type="match status" value="1"/>
</dbReference>
<dbReference type="Gene3D" id="3.90.550.20">
    <property type="match status" value="1"/>
</dbReference>
<keyword evidence="2" id="KW-1185">Reference proteome</keyword>
<dbReference type="InterPro" id="IPR051706">
    <property type="entry name" value="Glycosyltransferase_domain"/>
</dbReference>
<dbReference type="GO" id="GO:0051999">
    <property type="term" value="P:mannosyl-inositol phosphorylceramide biosynthetic process"/>
    <property type="evidence" value="ECO:0007669"/>
    <property type="project" value="TreeGrafter"/>
</dbReference>
<dbReference type="RefSeq" id="WP_209360687.1">
    <property type="nucleotide sequence ID" value="NZ_JAGISH010000004.1"/>
</dbReference>
<evidence type="ECO:0000313" key="2">
    <source>
        <dbReference type="Proteomes" id="UP000675940"/>
    </source>
</evidence>
<evidence type="ECO:0000313" key="1">
    <source>
        <dbReference type="EMBL" id="MBP0482749.1"/>
    </source>
</evidence>
<dbReference type="InterPro" id="IPR029044">
    <property type="entry name" value="Nucleotide-diphossugar_trans"/>
</dbReference>
<dbReference type="GO" id="GO:0000030">
    <property type="term" value="F:mannosyltransferase activity"/>
    <property type="evidence" value="ECO:0007669"/>
    <property type="project" value="TreeGrafter"/>
</dbReference>
<dbReference type="InterPro" id="IPR008441">
    <property type="entry name" value="AfumC-like_glycosyl_Trfase"/>
</dbReference>
<evidence type="ECO:0008006" key="3">
    <source>
        <dbReference type="Google" id="ProtNLM"/>
    </source>
</evidence>
<dbReference type="PANTHER" id="PTHR32385:SF15">
    <property type="entry name" value="INOSITOL PHOSPHOCERAMIDE MANNOSYLTRANSFERASE 1"/>
    <property type="match status" value="1"/>
</dbReference>
<dbReference type="EMBL" id="JAGISH010000004">
    <property type="protein sequence ID" value="MBP0482749.1"/>
    <property type="molecule type" value="Genomic_DNA"/>
</dbReference>
<dbReference type="Proteomes" id="UP000675940">
    <property type="component" value="Unassembled WGS sequence"/>
</dbReference>
<name>A0A940S377_9RHOB</name>